<protein>
    <submittedName>
        <fullName evidence="1">Uncharacterized protein</fullName>
    </submittedName>
</protein>
<reference evidence="1 2" key="1">
    <citation type="journal article" date="2022" name="Hortic Res">
        <title>A haplotype resolved chromosomal level avocado genome allows analysis of novel avocado genes.</title>
        <authorList>
            <person name="Nath O."/>
            <person name="Fletcher S.J."/>
            <person name="Hayward A."/>
            <person name="Shaw L.M."/>
            <person name="Masouleh A.K."/>
            <person name="Furtado A."/>
            <person name="Henry R.J."/>
            <person name="Mitter N."/>
        </authorList>
    </citation>
    <scope>NUCLEOTIDE SEQUENCE [LARGE SCALE GENOMIC DNA]</scope>
    <source>
        <strain evidence="2">cv. Hass</strain>
    </source>
</reference>
<organism evidence="1 2">
    <name type="scientific">Persea americana</name>
    <name type="common">Avocado</name>
    <dbReference type="NCBI Taxonomy" id="3435"/>
    <lineage>
        <taxon>Eukaryota</taxon>
        <taxon>Viridiplantae</taxon>
        <taxon>Streptophyta</taxon>
        <taxon>Embryophyta</taxon>
        <taxon>Tracheophyta</taxon>
        <taxon>Spermatophyta</taxon>
        <taxon>Magnoliopsida</taxon>
        <taxon>Magnoliidae</taxon>
        <taxon>Laurales</taxon>
        <taxon>Lauraceae</taxon>
        <taxon>Persea</taxon>
    </lineage>
</organism>
<gene>
    <name evidence="1" type="ORF">MRB53_013547</name>
</gene>
<sequence>MAMDIAACAMQGFWACGLRRRVLFPALVMKGKEYKICCKQFTVVVGPEGNQVDRKEEIWRSGGSSSRTNKGKEPITDAPRRFTRSSNVAVQQAWEKVQCVERNLEECDSLNRDEMRQRLIALKDDEFYRIVVSNRP</sequence>
<dbReference type="Proteomes" id="UP001234297">
    <property type="component" value="Chromosome 4"/>
</dbReference>
<comment type="caution">
    <text evidence="1">The sequence shown here is derived from an EMBL/GenBank/DDBJ whole genome shotgun (WGS) entry which is preliminary data.</text>
</comment>
<name>A0ACC2K8L8_PERAE</name>
<dbReference type="EMBL" id="CM056812">
    <property type="protein sequence ID" value="KAJ8617361.1"/>
    <property type="molecule type" value="Genomic_DNA"/>
</dbReference>
<evidence type="ECO:0000313" key="2">
    <source>
        <dbReference type="Proteomes" id="UP001234297"/>
    </source>
</evidence>
<accession>A0ACC2K8L8</accession>
<evidence type="ECO:0000313" key="1">
    <source>
        <dbReference type="EMBL" id="KAJ8617361.1"/>
    </source>
</evidence>
<proteinExistence type="predicted"/>
<keyword evidence="2" id="KW-1185">Reference proteome</keyword>